<feature type="transmembrane region" description="Helical" evidence="1">
    <location>
        <begin position="84"/>
        <end position="104"/>
    </location>
</feature>
<comment type="caution">
    <text evidence="2">The sequence shown here is derived from an EMBL/GenBank/DDBJ whole genome shotgun (WGS) entry which is preliminary data.</text>
</comment>
<organism evidence="2">
    <name type="scientific">bioreactor metagenome</name>
    <dbReference type="NCBI Taxonomy" id="1076179"/>
    <lineage>
        <taxon>unclassified sequences</taxon>
        <taxon>metagenomes</taxon>
        <taxon>ecological metagenomes</taxon>
    </lineage>
</organism>
<keyword evidence="1" id="KW-1133">Transmembrane helix</keyword>
<dbReference type="AlphaFoldDB" id="A0A645D624"/>
<accession>A0A645D624</accession>
<evidence type="ECO:0000256" key="1">
    <source>
        <dbReference type="SAM" id="Phobius"/>
    </source>
</evidence>
<keyword evidence="1" id="KW-0472">Membrane</keyword>
<keyword evidence="1" id="KW-0812">Transmembrane</keyword>
<proteinExistence type="predicted"/>
<name>A0A645D624_9ZZZZ</name>
<sequence>MTPIGLSVVIAVPSLLSLSSSCSGTSVSFPSPSAAFISNPVFAPSSFSCPITPQISTNSISERSTGISFVSSATPRLREYSLTAFKISVAVICSILSLFMIIIGEIRSSSERRSESLLFPASSTLTLYICAFCSCIWNIRLGSKSTRSVCGFILYLMLSPFSSL</sequence>
<dbReference type="EMBL" id="VSSQ01033140">
    <property type="protein sequence ID" value="MPM84647.1"/>
    <property type="molecule type" value="Genomic_DNA"/>
</dbReference>
<gene>
    <name evidence="2" type="ORF">SDC9_131720</name>
</gene>
<evidence type="ECO:0000313" key="2">
    <source>
        <dbReference type="EMBL" id="MPM84647.1"/>
    </source>
</evidence>
<protein>
    <submittedName>
        <fullName evidence="2">Uncharacterized protein</fullName>
    </submittedName>
</protein>
<feature type="transmembrane region" description="Helical" evidence="1">
    <location>
        <begin position="116"/>
        <end position="139"/>
    </location>
</feature>
<reference evidence="2" key="1">
    <citation type="submission" date="2019-08" db="EMBL/GenBank/DDBJ databases">
        <authorList>
            <person name="Kucharzyk K."/>
            <person name="Murdoch R.W."/>
            <person name="Higgins S."/>
            <person name="Loffler F."/>
        </authorList>
    </citation>
    <scope>NUCLEOTIDE SEQUENCE</scope>
</reference>